<evidence type="ECO:0000313" key="6">
    <source>
        <dbReference type="EMBL" id="TKZ20887.1"/>
    </source>
</evidence>
<accession>A0A4U7N5K9</accession>
<sequence length="145" mass="16203">MTCAVVDIARHWIGTPYLHQSACLGAGCDCLGLIRGVWRELLGAEPEPVPAYSMDWSEPQQDEVLWRAAERWLVPKDVHAEAAGDVLLFRMRDGGIAKHLGITAQVGPHASFIHAYSGHSVTESPLSYPWRRRIAARFEFPKEKI</sequence>
<dbReference type="PROSITE" id="PS51935">
    <property type="entry name" value="NLPC_P60"/>
    <property type="match status" value="1"/>
</dbReference>
<dbReference type="InterPro" id="IPR038765">
    <property type="entry name" value="Papain-like_cys_pep_sf"/>
</dbReference>
<dbReference type="NCBIfam" id="TIGR02219">
    <property type="entry name" value="phage_NlpC_fam"/>
    <property type="match status" value="1"/>
</dbReference>
<evidence type="ECO:0000313" key="7">
    <source>
        <dbReference type="Proteomes" id="UP000306575"/>
    </source>
</evidence>
<dbReference type="Proteomes" id="UP000306575">
    <property type="component" value="Unassembled WGS sequence"/>
</dbReference>
<proteinExistence type="inferred from homology"/>
<comment type="caution">
    <text evidence="6">The sequence shown here is derived from an EMBL/GenBank/DDBJ whole genome shotgun (WGS) entry which is preliminary data.</text>
</comment>
<keyword evidence="2" id="KW-0645">Protease</keyword>
<reference evidence="6 7" key="1">
    <citation type="submission" date="2019-04" db="EMBL/GenBank/DDBJ databases">
        <title>Genome sequence of Pelagicola litoralis CL-ES2.</title>
        <authorList>
            <person name="Cao J."/>
        </authorList>
    </citation>
    <scope>NUCLEOTIDE SEQUENCE [LARGE SCALE GENOMIC DNA]</scope>
    <source>
        <strain evidence="6 7">CL-ES2</strain>
    </source>
</reference>
<protein>
    <submittedName>
        <fullName evidence="6">Peptidase</fullName>
    </submittedName>
</protein>
<keyword evidence="3" id="KW-0378">Hydrolase</keyword>
<dbReference type="OrthoDB" id="6058745at2"/>
<dbReference type="RefSeq" id="WP_138016014.1">
    <property type="nucleotide sequence ID" value="NZ_SULI01000008.1"/>
</dbReference>
<name>A0A4U7N5K9_9RHOB</name>
<gene>
    <name evidence="6" type="ORF">FAP39_08710</name>
</gene>
<dbReference type="SUPFAM" id="SSF54001">
    <property type="entry name" value="Cysteine proteinases"/>
    <property type="match status" value="1"/>
</dbReference>
<keyword evidence="7" id="KW-1185">Reference proteome</keyword>
<evidence type="ECO:0000256" key="2">
    <source>
        <dbReference type="ARBA" id="ARBA00022670"/>
    </source>
</evidence>
<dbReference type="InterPro" id="IPR011929">
    <property type="entry name" value="Phage_pept_NlpC/P60"/>
</dbReference>
<feature type="domain" description="NlpC/P60" evidence="5">
    <location>
        <begin position="1"/>
        <end position="141"/>
    </location>
</feature>
<evidence type="ECO:0000256" key="3">
    <source>
        <dbReference type="ARBA" id="ARBA00022801"/>
    </source>
</evidence>
<evidence type="ECO:0000256" key="1">
    <source>
        <dbReference type="ARBA" id="ARBA00007074"/>
    </source>
</evidence>
<evidence type="ECO:0000256" key="4">
    <source>
        <dbReference type="ARBA" id="ARBA00022807"/>
    </source>
</evidence>
<dbReference type="EMBL" id="SULI01000008">
    <property type="protein sequence ID" value="TKZ20887.1"/>
    <property type="molecule type" value="Genomic_DNA"/>
</dbReference>
<dbReference type="GO" id="GO:0006508">
    <property type="term" value="P:proteolysis"/>
    <property type="evidence" value="ECO:0007669"/>
    <property type="project" value="UniProtKB-KW"/>
</dbReference>
<dbReference type="AlphaFoldDB" id="A0A4U7N5K9"/>
<dbReference type="InterPro" id="IPR000064">
    <property type="entry name" value="NLP_P60_dom"/>
</dbReference>
<dbReference type="GO" id="GO:0008234">
    <property type="term" value="F:cysteine-type peptidase activity"/>
    <property type="evidence" value="ECO:0007669"/>
    <property type="project" value="UniProtKB-KW"/>
</dbReference>
<evidence type="ECO:0000259" key="5">
    <source>
        <dbReference type="PROSITE" id="PS51935"/>
    </source>
</evidence>
<keyword evidence="4" id="KW-0788">Thiol protease</keyword>
<dbReference type="Gene3D" id="3.90.1720.10">
    <property type="entry name" value="endopeptidase domain like (from Nostoc punctiforme)"/>
    <property type="match status" value="1"/>
</dbReference>
<organism evidence="6 7">
    <name type="scientific">Shimia litoralis</name>
    <dbReference type="NCBI Taxonomy" id="420403"/>
    <lineage>
        <taxon>Bacteria</taxon>
        <taxon>Pseudomonadati</taxon>
        <taxon>Pseudomonadota</taxon>
        <taxon>Alphaproteobacteria</taxon>
        <taxon>Rhodobacterales</taxon>
        <taxon>Roseobacteraceae</taxon>
    </lineage>
</organism>
<comment type="similarity">
    <text evidence="1">Belongs to the peptidase C40 family.</text>
</comment>